<dbReference type="InterPro" id="IPR004089">
    <property type="entry name" value="MCPsignal_dom"/>
</dbReference>
<keyword evidence="6" id="KW-1185">Reference proteome</keyword>
<evidence type="ECO:0000256" key="1">
    <source>
        <dbReference type="ARBA" id="ARBA00023224"/>
    </source>
</evidence>
<dbReference type="PANTHER" id="PTHR32089:SF112">
    <property type="entry name" value="LYSOZYME-LIKE PROTEIN-RELATED"/>
    <property type="match status" value="1"/>
</dbReference>
<accession>A0ABX2CG55</accession>
<dbReference type="Pfam" id="PF00015">
    <property type="entry name" value="MCPsignal"/>
    <property type="match status" value="2"/>
</dbReference>
<dbReference type="Gene3D" id="1.10.287.950">
    <property type="entry name" value="Methyl-accepting chemotaxis protein"/>
    <property type="match status" value="2"/>
</dbReference>
<evidence type="ECO:0000256" key="2">
    <source>
        <dbReference type="PROSITE-ProRule" id="PRU00284"/>
    </source>
</evidence>
<dbReference type="PROSITE" id="PS50111">
    <property type="entry name" value="CHEMOTAXIS_TRANSDUC_2"/>
    <property type="match status" value="2"/>
</dbReference>
<keyword evidence="1 2" id="KW-0807">Transducer</keyword>
<gene>
    <name evidence="5" type="ORF">HL667_19440</name>
</gene>
<dbReference type="EMBL" id="JABFDN010000006">
    <property type="protein sequence ID" value="NPU67186.1"/>
    <property type="molecule type" value="Genomic_DNA"/>
</dbReference>
<protein>
    <recommendedName>
        <fullName evidence="4">Methyl-accepting transducer domain-containing protein</fullName>
    </recommendedName>
</protein>
<feature type="domain" description="Methyl-accepting transducer" evidence="4">
    <location>
        <begin position="60"/>
        <end position="303"/>
    </location>
</feature>
<dbReference type="PANTHER" id="PTHR32089">
    <property type="entry name" value="METHYL-ACCEPTING CHEMOTAXIS PROTEIN MCPB"/>
    <property type="match status" value="1"/>
</dbReference>
<reference evidence="5" key="1">
    <citation type="submission" date="2020-05" db="EMBL/GenBank/DDBJ databases">
        <title>Nod-independent and nitrogen-fixing Bradyrhizobium aeschynomene sp. nov. isolated from nodules of Aeschynomene indica.</title>
        <authorList>
            <person name="Zhang Z."/>
        </authorList>
    </citation>
    <scope>NUCLEOTIDE SEQUENCE</scope>
    <source>
        <strain evidence="5">83012</strain>
    </source>
</reference>
<name>A0ABX2CG55_9BRAD</name>
<proteinExistence type="predicted"/>
<dbReference type="SUPFAM" id="SSF58104">
    <property type="entry name" value="Methyl-accepting chemotaxis protein (MCP) signaling domain"/>
    <property type="match status" value="2"/>
</dbReference>
<organism evidence="5 6">
    <name type="scientific">Bradyrhizobium aeschynomenes</name>
    <dbReference type="NCBI Taxonomy" id="2734909"/>
    <lineage>
        <taxon>Bacteria</taxon>
        <taxon>Pseudomonadati</taxon>
        <taxon>Pseudomonadota</taxon>
        <taxon>Alphaproteobacteria</taxon>
        <taxon>Hyphomicrobiales</taxon>
        <taxon>Nitrobacteraceae</taxon>
        <taxon>Bradyrhizobium</taxon>
    </lineage>
</organism>
<sequence>MSLVKTTKLARSAAKRRNSAAPSRPAKGPTARTMRKPDRTSGRTKLSDRLAAATQELASGMTEASAAAEQLRRSMELISAGAEEAAGASQEQLVSIRLISANMSQARSHAEASRRRTETAQIMLAETAAQIGASIQSIEKNSERQAANSKVIGELERRAGEIEEVTGVVSRISDQTNLLALNAAIEAARAGDDGRGFAVVAEEVRALAEAADRSAHEVKAMALEIQNSVGETSAIVKTAVAAAITQVKSGHSIVDILAGLRADMIDLAEESQQTLTSSIEADRAIQEAQRGAELVAGAADEQASAASEAQTAIRQQAQSLDQGQAAAQALVSASEELRAGSSGGLVAENISSMAEELSATVQELSSAASQISTAVEQISRGSQQQAAAAQQTSAALAQIEKSATVAHDRGQAAVERTAAMERTLGEGRMGVERLIDSIGHTLGTTRGALDSILSLESVGRNIEKNVDAIAVVTIQTTMLAVSGAVEAARAGDAGRGFALVSSDIRLLAREASQSVERIKDTIRGILDHISLLRRDIEQIIAAGDVEVAKSRAVVKALESMNGEIITLGSANRDVQQGAHTILAAIGETTTAARQIATAAEEASSASRQAAAASAEQAQGAENLAAAVEDIASLSDELKRQNG</sequence>
<dbReference type="SMART" id="SM00283">
    <property type="entry name" value="MA"/>
    <property type="match status" value="2"/>
</dbReference>
<evidence type="ECO:0000313" key="6">
    <source>
        <dbReference type="Proteomes" id="UP000886476"/>
    </source>
</evidence>
<evidence type="ECO:0000313" key="5">
    <source>
        <dbReference type="EMBL" id="NPU67186.1"/>
    </source>
</evidence>
<evidence type="ECO:0000256" key="3">
    <source>
        <dbReference type="SAM" id="MobiDB-lite"/>
    </source>
</evidence>
<comment type="caution">
    <text evidence="5">The sequence shown here is derived from an EMBL/GenBank/DDBJ whole genome shotgun (WGS) entry which is preliminary data.</text>
</comment>
<dbReference type="Proteomes" id="UP000886476">
    <property type="component" value="Unassembled WGS sequence"/>
</dbReference>
<feature type="region of interest" description="Disordered" evidence="3">
    <location>
        <begin position="1"/>
        <end position="48"/>
    </location>
</feature>
<evidence type="ECO:0000259" key="4">
    <source>
        <dbReference type="PROSITE" id="PS50111"/>
    </source>
</evidence>
<feature type="domain" description="Methyl-accepting transducer" evidence="4">
    <location>
        <begin position="360"/>
        <end position="631"/>
    </location>
</feature>
<feature type="compositionally biased region" description="Basic and acidic residues" evidence="3">
    <location>
        <begin position="35"/>
        <end position="48"/>
    </location>
</feature>